<comment type="similarity">
    <text evidence="2">Belongs to the COG8 family.</text>
</comment>
<gene>
    <name evidence="10" type="ORF">K7432_007340</name>
</gene>
<evidence type="ECO:0000256" key="4">
    <source>
        <dbReference type="ARBA" id="ARBA00022448"/>
    </source>
</evidence>
<evidence type="ECO:0000256" key="9">
    <source>
        <dbReference type="SAM" id="MobiDB-lite"/>
    </source>
</evidence>
<dbReference type="InterPro" id="IPR016159">
    <property type="entry name" value="Cullin_repeat-like_dom_sf"/>
</dbReference>
<feature type="region of interest" description="Disordered" evidence="9">
    <location>
        <begin position="555"/>
        <end position="577"/>
    </location>
</feature>
<keyword evidence="4" id="KW-0813">Transport</keyword>
<accession>A0ABR2W097</accession>
<keyword evidence="5" id="KW-0653">Protein transport</keyword>
<dbReference type="EMBL" id="JASJQH010007234">
    <property type="protein sequence ID" value="KAK9712160.1"/>
    <property type="molecule type" value="Genomic_DNA"/>
</dbReference>
<evidence type="ECO:0000256" key="1">
    <source>
        <dbReference type="ARBA" id="ARBA00004395"/>
    </source>
</evidence>
<protein>
    <recommendedName>
        <fullName evidence="3">Conserved oligomeric Golgi complex subunit 8</fullName>
    </recommendedName>
    <alternativeName>
        <fullName evidence="8">Component of oligomeric Golgi complex 8</fullName>
    </alternativeName>
</protein>
<sequence length="577" mass="66008">MSKIEDYFHTLIESTVDSTQKELIKEDWCKDYLDHLTNLSLNDLRQEPILLETREEEVTEELKELAKKEYLGFVSAYTCSESVTSTLSSIDQKLTTLLSVLPSLETAYTSFNVEVTSIQTDRSKLSLILNNYSNLLEVLEIPQLVDTCVRNGYYAEALELSSHVRRLCLRHPTVNLLEQVSQDVEKSIAYMLSQLLVLLRGPIKLPLCLRVIGFLRRMEVFNEAELRVLFLKSRDSYLEQLIHELSVEMIDPVKFLRRYIDLYREELFDIVSQYKAIFSEEETALSENEDGDGDGDEKEHKVNFDVSEKLSTKSICSDYISQVFIRFTDTLTKQTSAIQDISALSSLLTQAMFCGMSLGRIGLDFRQIIGNVFERRVSTIVKEFITDGTEEFKWEIKEVMKKNVSWLTNSKALNPETIKTTSRSAFAPPTSLMNFPPLARFTNSFLSAFNSLRLLAPISIMRDLSVHINQCLLDASKSIQAYAIYKSDVWSSRPEETSIFEKFCELFVNCFIPYIRRCFIEGVYADILFTEAKANEIIQIQPILELLQPYVKTDSPLVEPTKPPGGDEDNQTIVTSS</sequence>
<evidence type="ECO:0000256" key="7">
    <source>
        <dbReference type="ARBA" id="ARBA00023136"/>
    </source>
</evidence>
<keyword evidence="11" id="KW-1185">Reference proteome</keyword>
<dbReference type="InterPro" id="IPR007255">
    <property type="entry name" value="COG8"/>
</dbReference>
<keyword evidence="6" id="KW-0333">Golgi apparatus</keyword>
<dbReference type="SUPFAM" id="SSF74788">
    <property type="entry name" value="Cullin repeat-like"/>
    <property type="match status" value="1"/>
</dbReference>
<name>A0ABR2W097_9FUNG</name>
<evidence type="ECO:0000256" key="2">
    <source>
        <dbReference type="ARBA" id="ARBA00006419"/>
    </source>
</evidence>
<proteinExistence type="inferred from homology"/>
<dbReference type="Pfam" id="PF04124">
    <property type="entry name" value="Dor1"/>
    <property type="match status" value="1"/>
</dbReference>
<dbReference type="Proteomes" id="UP001479436">
    <property type="component" value="Unassembled WGS sequence"/>
</dbReference>
<reference evidence="10 11" key="1">
    <citation type="submission" date="2023-04" db="EMBL/GenBank/DDBJ databases">
        <title>Genome of Basidiobolus ranarum AG-B5.</title>
        <authorList>
            <person name="Stajich J.E."/>
            <person name="Carter-House D."/>
            <person name="Gryganskyi A."/>
        </authorList>
    </citation>
    <scope>NUCLEOTIDE SEQUENCE [LARGE SCALE GENOMIC DNA]</scope>
    <source>
        <strain evidence="10 11">AG-B5</strain>
    </source>
</reference>
<evidence type="ECO:0000256" key="6">
    <source>
        <dbReference type="ARBA" id="ARBA00023034"/>
    </source>
</evidence>
<evidence type="ECO:0000313" key="11">
    <source>
        <dbReference type="Proteomes" id="UP001479436"/>
    </source>
</evidence>
<evidence type="ECO:0000313" key="10">
    <source>
        <dbReference type="EMBL" id="KAK9712160.1"/>
    </source>
</evidence>
<dbReference type="PANTHER" id="PTHR21311">
    <property type="entry name" value="CONSERVED OLIGOMERIC GOLGI COMPLEX COMPONENT 8"/>
    <property type="match status" value="1"/>
</dbReference>
<comment type="subcellular location">
    <subcellularLocation>
        <location evidence="1">Golgi apparatus membrane</location>
        <topology evidence="1">Peripheral membrane protein</topology>
    </subcellularLocation>
</comment>
<evidence type="ECO:0000256" key="3">
    <source>
        <dbReference type="ARBA" id="ARBA00020983"/>
    </source>
</evidence>
<dbReference type="PANTHER" id="PTHR21311:SF0">
    <property type="entry name" value="CONSERVED OLIGOMERIC GOLGI COMPLEX SUBUNIT 8"/>
    <property type="match status" value="1"/>
</dbReference>
<comment type="caution">
    <text evidence="10">The sequence shown here is derived from an EMBL/GenBank/DDBJ whole genome shotgun (WGS) entry which is preliminary data.</text>
</comment>
<evidence type="ECO:0000256" key="5">
    <source>
        <dbReference type="ARBA" id="ARBA00022927"/>
    </source>
</evidence>
<organism evidence="10 11">
    <name type="scientific">Basidiobolus ranarum</name>
    <dbReference type="NCBI Taxonomy" id="34480"/>
    <lineage>
        <taxon>Eukaryota</taxon>
        <taxon>Fungi</taxon>
        <taxon>Fungi incertae sedis</taxon>
        <taxon>Zoopagomycota</taxon>
        <taxon>Entomophthoromycotina</taxon>
        <taxon>Basidiobolomycetes</taxon>
        <taxon>Basidiobolales</taxon>
        <taxon>Basidiobolaceae</taxon>
        <taxon>Basidiobolus</taxon>
    </lineage>
</organism>
<keyword evidence="7" id="KW-0472">Membrane</keyword>
<evidence type="ECO:0000256" key="8">
    <source>
        <dbReference type="ARBA" id="ARBA00031347"/>
    </source>
</evidence>